<reference evidence="1 2" key="1">
    <citation type="submission" date="2016-04" db="EMBL/GenBank/DDBJ databases">
        <title>The genome of Intoshia linei affirms orthonectids as highly simplified spiralians.</title>
        <authorList>
            <person name="Mikhailov K.V."/>
            <person name="Slusarev G.S."/>
            <person name="Nikitin M.A."/>
            <person name="Logacheva M.D."/>
            <person name="Penin A."/>
            <person name="Aleoshin V."/>
            <person name="Panchin Y.V."/>
        </authorList>
    </citation>
    <scope>NUCLEOTIDE SEQUENCE [LARGE SCALE GENOMIC DNA]</scope>
    <source>
        <strain evidence="1">Intl2013</strain>
        <tissue evidence="1">Whole animal</tissue>
    </source>
</reference>
<accession>A0A177ASJ6</accession>
<dbReference type="Proteomes" id="UP000078046">
    <property type="component" value="Unassembled WGS sequence"/>
</dbReference>
<comment type="caution">
    <text evidence="1">The sequence shown here is derived from an EMBL/GenBank/DDBJ whole genome shotgun (WGS) entry which is preliminary data.</text>
</comment>
<protein>
    <submittedName>
        <fullName evidence="1">Uncharacterized protein</fullName>
    </submittedName>
</protein>
<dbReference type="EMBL" id="LWCA01002022">
    <property type="protein sequence ID" value="OAF64214.1"/>
    <property type="molecule type" value="Genomic_DNA"/>
</dbReference>
<name>A0A177ASJ6_9BILA</name>
<evidence type="ECO:0000313" key="2">
    <source>
        <dbReference type="Proteomes" id="UP000078046"/>
    </source>
</evidence>
<keyword evidence="2" id="KW-1185">Reference proteome</keyword>
<proteinExistence type="predicted"/>
<gene>
    <name evidence="1" type="ORF">A3Q56_08085</name>
</gene>
<dbReference type="AlphaFoldDB" id="A0A177ASJ6"/>
<organism evidence="1 2">
    <name type="scientific">Intoshia linei</name>
    <dbReference type="NCBI Taxonomy" id="1819745"/>
    <lineage>
        <taxon>Eukaryota</taxon>
        <taxon>Metazoa</taxon>
        <taxon>Spiralia</taxon>
        <taxon>Lophotrochozoa</taxon>
        <taxon>Mesozoa</taxon>
        <taxon>Orthonectida</taxon>
        <taxon>Rhopaluridae</taxon>
        <taxon>Intoshia</taxon>
    </lineage>
</organism>
<evidence type="ECO:0000313" key="1">
    <source>
        <dbReference type="EMBL" id="OAF64214.1"/>
    </source>
</evidence>
<sequence>MTKRKVNAGCIDQLAPCFIKIYTNSYYIKQDSLPNYLDADSWVEFNRLKVPYRSLDVENDRIKEAIIGHEIKAFWIYCNR</sequence>